<dbReference type="InterPro" id="IPR036964">
    <property type="entry name" value="RASGEF_cat_dom_sf"/>
</dbReference>
<evidence type="ECO:0000259" key="6">
    <source>
        <dbReference type="PROSITE" id="PS50010"/>
    </source>
</evidence>
<dbReference type="InterPro" id="IPR009072">
    <property type="entry name" value="Histone-fold"/>
</dbReference>
<feature type="compositionally biased region" description="Polar residues" evidence="3">
    <location>
        <begin position="1322"/>
        <end position="1333"/>
    </location>
</feature>
<dbReference type="CDD" id="cd01261">
    <property type="entry name" value="PH_SOS"/>
    <property type="match status" value="1"/>
</dbReference>
<dbReference type="InterPro" id="IPR000219">
    <property type="entry name" value="DH_dom"/>
</dbReference>
<feature type="domain" description="DH" evidence="6">
    <location>
        <begin position="206"/>
        <end position="392"/>
    </location>
</feature>
<dbReference type="SMART" id="SM00325">
    <property type="entry name" value="RhoGEF"/>
    <property type="match status" value="1"/>
</dbReference>
<feature type="region of interest" description="Disordered" evidence="3">
    <location>
        <begin position="1023"/>
        <end position="1065"/>
    </location>
</feature>
<dbReference type="CDD" id="cd00155">
    <property type="entry name" value="RasGEF"/>
    <property type="match status" value="1"/>
</dbReference>
<dbReference type="GO" id="GO:0000786">
    <property type="term" value="C:nucleosome"/>
    <property type="evidence" value="ECO:0007669"/>
    <property type="project" value="InterPro"/>
</dbReference>
<dbReference type="InterPro" id="IPR008937">
    <property type="entry name" value="Ras-like_GEF"/>
</dbReference>
<dbReference type="GO" id="GO:0005085">
    <property type="term" value="F:guanyl-nucleotide exchange factor activity"/>
    <property type="evidence" value="ECO:0007669"/>
    <property type="project" value="UniProtKB-KW"/>
</dbReference>
<dbReference type="SUPFAM" id="SSF47113">
    <property type="entry name" value="Histone-fold"/>
    <property type="match status" value="1"/>
</dbReference>
<dbReference type="CDD" id="cd06224">
    <property type="entry name" value="REM"/>
    <property type="match status" value="1"/>
</dbReference>
<dbReference type="Gene3D" id="1.10.20.10">
    <property type="entry name" value="Histone, subunit A"/>
    <property type="match status" value="1"/>
</dbReference>
<dbReference type="GO" id="GO:0007265">
    <property type="term" value="P:Ras protein signal transduction"/>
    <property type="evidence" value="ECO:0007669"/>
    <property type="project" value="TreeGrafter"/>
</dbReference>
<dbReference type="Pfam" id="PF00618">
    <property type="entry name" value="RasGEF_N"/>
    <property type="match status" value="1"/>
</dbReference>
<dbReference type="PROSITE" id="PS50010">
    <property type="entry name" value="DH_2"/>
    <property type="match status" value="1"/>
</dbReference>
<dbReference type="InterPro" id="IPR002119">
    <property type="entry name" value="Histone_H2A"/>
</dbReference>
<dbReference type="PRINTS" id="PR00620">
    <property type="entry name" value="HISTONEH2A"/>
</dbReference>
<dbReference type="SMART" id="SM00414">
    <property type="entry name" value="H2A"/>
    <property type="match status" value="1"/>
</dbReference>
<dbReference type="SMART" id="SM00147">
    <property type="entry name" value="RasGEF"/>
    <property type="match status" value="1"/>
</dbReference>
<dbReference type="PROSITE" id="PS50009">
    <property type="entry name" value="RASGEF_CAT"/>
    <property type="match status" value="1"/>
</dbReference>
<evidence type="ECO:0000256" key="2">
    <source>
        <dbReference type="PROSITE-ProRule" id="PRU00168"/>
    </source>
</evidence>
<dbReference type="GO" id="GO:0005886">
    <property type="term" value="C:plasma membrane"/>
    <property type="evidence" value="ECO:0007669"/>
    <property type="project" value="TreeGrafter"/>
</dbReference>
<keyword evidence="1 2" id="KW-0344">Guanine-nucleotide releasing factor</keyword>
<dbReference type="Gene3D" id="6.10.250.3060">
    <property type="match status" value="1"/>
</dbReference>
<dbReference type="InterPro" id="IPR001895">
    <property type="entry name" value="RASGEF_cat_dom"/>
</dbReference>
<feature type="compositionally biased region" description="Pro residues" evidence="3">
    <location>
        <begin position="1247"/>
        <end position="1260"/>
    </location>
</feature>
<feature type="region of interest" description="Disordered" evidence="3">
    <location>
        <begin position="1159"/>
        <end position="1273"/>
    </location>
</feature>
<feature type="domain" description="Ras-GEF" evidence="5">
    <location>
        <begin position="779"/>
        <end position="1015"/>
    </location>
</feature>
<evidence type="ECO:0000259" key="4">
    <source>
        <dbReference type="PROSITE" id="PS50003"/>
    </source>
</evidence>
<dbReference type="InterPro" id="IPR000651">
    <property type="entry name" value="Ras-like_Gua-exchang_fac_N"/>
</dbReference>
<dbReference type="SUPFAM" id="SSF48065">
    <property type="entry name" value="DBL homology domain (DH-domain)"/>
    <property type="match status" value="1"/>
</dbReference>
<dbReference type="InterPro" id="IPR055251">
    <property type="entry name" value="SOS1_NGEF_PH"/>
</dbReference>
<evidence type="ECO:0000259" key="7">
    <source>
        <dbReference type="PROSITE" id="PS50212"/>
    </source>
</evidence>
<dbReference type="InterPro" id="IPR035899">
    <property type="entry name" value="DBL_dom_sf"/>
</dbReference>
<dbReference type="InterPro" id="IPR019804">
    <property type="entry name" value="Ras_G-nucl-exch_fac_CS"/>
</dbReference>
<feature type="compositionally biased region" description="Low complexity" evidence="3">
    <location>
        <begin position="1113"/>
        <end position="1125"/>
    </location>
</feature>
<protein>
    <submittedName>
        <fullName evidence="8">RasGEF domain</fullName>
    </submittedName>
</protein>
<evidence type="ECO:0000256" key="1">
    <source>
        <dbReference type="ARBA" id="ARBA00022658"/>
    </source>
</evidence>
<dbReference type="CDD" id="cd22914">
    <property type="entry name" value="HFD_SOS1_rpt1"/>
    <property type="match status" value="1"/>
</dbReference>
<dbReference type="Gene3D" id="1.20.900.10">
    <property type="entry name" value="Dbl homology (DH) domain"/>
    <property type="match status" value="1"/>
</dbReference>
<proteinExistence type="predicted"/>
<dbReference type="SUPFAM" id="SSF48366">
    <property type="entry name" value="Ras GEF"/>
    <property type="match status" value="1"/>
</dbReference>
<feature type="region of interest" description="Disordered" evidence="3">
    <location>
        <begin position="1303"/>
        <end position="1339"/>
    </location>
</feature>
<feature type="domain" description="N-terminal Ras-GEF" evidence="7">
    <location>
        <begin position="597"/>
        <end position="743"/>
    </location>
</feature>
<accession>A0AAW1HY46</accession>
<sequence>MNTVNASDNIYDFESEENSAKWKGVLITALKRVLEQVHPSLGAKEDALDYVESLCLRLLAMLCAKPSPHTVQDVEYRVQSTFPTPIDKWALKEAQEALDRGKKKSVLPVDKIHNLLQKELLLYKVDSGVSLFLVAVLEYISADILKLAGNYVKHIKHVEITYQDVQISMNADKALMDMFYQDDEGGANSLSEPPIVPTAAPRTSLTYEEVVRELMTSERQYLRDLHMIIKVFREEIIKLKADQKELDVIFSNILDIYELTVTLLGSLEDVMEMAQEQMPYIGSCFEELAEAAEFDVYSKYAQEVTAPSCRETLNTLLTKPCVSSALSTAGQGMKLSLQYYLPALLLSPIRHCFSYLDYIRLLSNLSGAPEDRETLTQVEGLLKPLQLELGQYALSQSVSRNTLPPPQARARRQAALDRVHELEKIVDNWDSKDLGQCCNEFIREDVLQKVSSGKRLTERRVFLFDGLMILCKPTQRRQSSVHTNHSECRFKEKERFFIRKVEIIDHPDTEELKHAFEICPRVQPSIILCCKNTDEKNSWMADLVMLNNRAMLERILDSILSDIERKHPLRLPSPDIYKFAEPDSKDNIVLEQRENGGVPLIKGATLYKLVERLTYHIYADPKFVRTFLTTYRSFCAPTELLQLLIERFQIPDPSLVYEQDNSDTDKMQKNSQREDWKRYRKEYCQPVQFRVLNVLRHWVDHHFYDFERDPALLCELERFLESVNGKSMRKWVDSVLKIVQRRTEPDAQRPIKFAFDGEPPEIEWHLTKLEKDFSILTLHPVELARQLTILEFDLYRTIKPSELVGSVWTKKDKEKSSPNLLKMIKHTTNITRWYEKNIVEAENFEERCAIVNRIIEIMTHLDELNNFNGVLAIVSAMGSASVHRLRITFQAISQQNKKALEECRGADNHFKKYQEKLRSINPPCVPFLGMYLTNILHIEEGNPDFLPNTQLINFFKRRKVAEITGEIQQYQNQPYCYKVEPKIRHFLENLNPFVDMNDNDISNYLFNKSIEIEPRNCKQLPKFPRKWPNLPLKSPSSKLKAPRQSVSSISGGGITSSSSNASQTSLLTQKSIVSTVTTNADDATKSGDDSSQKSDNDFSIFAPVQIPATGQNSPTLSPASPAPTSFTNWAQQTQPAPPVPHHSRSPSVCSINSVQLRMFNNPPTIPPPPIPDHIPPRHSQQLVSGPPAPGSPGPHSPASPGPHILPPLEPVSPHIPSTPPPLPPRGRRRDSPEISSPQQIKQAPDAPILPPRDSSPPPLPPRRETGTLPRLNPSLTMSQLHKRRHSTLHHPHLPTRSLVHINGGATASLPSQPPSISPRFISDTNSSPGSQTTPKLPPKPVVKSAGLTTGTMFQYPSTATTNCFRTEFKE</sequence>
<comment type="caution">
    <text evidence="8">The sequence shown here is derived from an EMBL/GenBank/DDBJ whole genome shotgun (WGS) entry which is preliminary data.</text>
</comment>
<dbReference type="Gene3D" id="1.20.870.10">
    <property type="entry name" value="Son of sevenless (SoS) protein Chain: S domain 1"/>
    <property type="match status" value="1"/>
</dbReference>
<evidence type="ECO:0000256" key="3">
    <source>
        <dbReference type="SAM" id="MobiDB-lite"/>
    </source>
</evidence>
<dbReference type="SUPFAM" id="SSF50729">
    <property type="entry name" value="PH domain-like"/>
    <property type="match status" value="1"/>
</dbReference>
<dbReference type="FunFam" id="1.10.20.10:FF:000029">
    <property type="entry name" value="son of sevenless homolog 1 isoform X1"/>
    <property type="match status" value="1"/>
</dbReference>
<dbReference type="InterPro" id="IPR011993">
    <property type="entry name" value="PH-like_dom_sf"/>
</dbReference>
<feature type="compositionally biased region" description="Pro residues" evidence="3">
    <location>
        <begin position="1186"/>
        <end position="1210"/>
    </location>
</feature>
<evidence type="ECO:0000313" key="9">
    <source>
        <dbReference type="Proteomes" id="UP001458880"/>
    </source>
</evidence>
<dbReference type="SMART" id="SM00229">
    <property type="entry name" value="RasGEFN"/>
    <property type="match status" value="1"/>
</dbReference>
<feature type="compositionally biased region" description="Pro residues" evidence="3">
    <location>
        <begin position="1163"/>
        <end position="1173"/>
    </location>
</feature>
<dbReference type="Pfam" id="PF00621">
    <property type="entry name" value="RhoGEF"/>
    <property type="match status" value="1"/>
</dbReference>
<feature type="compositionally biased region" description="Low complexity" evidence="3">
    <location>
        <begin position="1044"/>
        <end position="1065"/>
    </location>
</feature>
<dbReference type="GO" id="GO:0030527">
    <property type="term" value="F:structural constituent of chromatin"/>
    <property type="evidence" value="ECO:0007669"/>
    <property type="project" value="InterPro"/>
</dbReference>
<dbReference type="CDD" id="cd00160">
    <property type="entry name" value="RhoGEF"/>
    <property type="match status" value="1"/>
</dbReference>
<name>A0AAW1HY46_POPJA</name>
<dbReference type="Gene3D" id="1.10.840.10">
    <property type="entry name" value="Ras guanine-nucleotide exchange factors catalytic domain"/>
    <property type="match status" value="1"/>
</dbReference>
<dbReference type="Pfam" id="PF22697">
    <property type="entry name" value="SOS1_NGEF_PH"/>
    <property type="match status" value="1"/>
</dbReference>
<reference evidence="8 9" key="1">
    <citation type="journal article" date="2024" name="BMC Genomics">
        <title>De novo assembly and annotation of Popillia japonica's genome with initial clues to its potential as an invasive pest.</title>
        <authorList>
            <person name="Cucini C."/>
            <person name="Boschi S."/>
            <person name="Funari R."/>
            <person name="Cardaioli E."/>
            <person name="Iannotti N."/>
            <person name="Marturano G."/>
            <person name="Paoli F."/>
            <person name="Bruttini M."/>
            <person name="Carapelli A."/>
            <person name="Frati F."/>
            <person name="Nardi F."/>
        </authorList>
    </citation>
    <scope>NUCLEOTIDE SEQUENCE [LARGE SCALE GENOMIC DNA]</scope>
    <source>
        <strain evidence="8">DMR45628</strain>
    </source>
</reference>
<dbReference type="PROSITE" id="PS50212">
    <property type="entry name" value="RASGEF_NTER"/>
    <property type="match status" value="1"/>
</dbReference>
<dbReference type="Gene3D" id="2.30.29.30">
    <property type="entry name" value="Pleckstrin-homology domain (PH domain)/Phosphotyrosine-binding domain (PTB)"/>
    <property type="match status" value="1"/>
</dbReference>
<dbReference type="EMBL" id="JASPKY010000833">
    <property type="protein sequence ID" value="KAK9681217.1"/>
    <property type="molecule type" value="Genomic_DNA"/>
</dbReference>
<organism evidence="8 9">
    <name type="scientific">Popillia japonica</name>
    <name type="common">Japanese beetle</name>
    <dbReference type="NCBI Taxonomy" id="7064"/>
    <lineage>
        <taxon>Eukaryota</taxon>
        <taxon>Metazoa</taxon>
        <taxon>Ecdysozoa</taxon>
        <taxon>Arthropoda</taxon>
        <taxon>Hexapoda</taxon>
        <taxon>Insecta</taxon>
        <taxon>Pterygota</taxon>
        <taxon>Neoptera</taxon>
        <taxon>Endopterygota</taxon>
        <taxon>Coleoptera</taxon>
        <taxon>Polyphaga</taxon>
        <taxon>Scarabaeiformia</taxon>
        <taxon>Scarabaeidae</taxon>
        <taxon>Rutelinae</taxon>
        <taxon>Popillia</taxon>
    </lineage>
</organism>
<dbReference type="SMART" id="SM00233">
    <property type="entry name" value="PH"/>
    <property type="match status" value="1"/>
</dbReference>
<evidence type="ECO:0000313" key="8">
    <source>
        <dbReference type="EMBL" id="KAK9681217.1"/>
    </source>
</evidence>
<dbReference type="Proteomes" id="UP001458880">
    <property type="component" value="Unassembled WGS sequence"/>
</dbReference>
<dbReference type="CDD" id="cd22915">
    <property type="entry name" value="HFD_SOS1_rpt2"/>
    <property type="match status" value="1"/>
</dbReference>
<dbReference type="PANTHER" id="PTHR23113:SF363">
    <property type="entry name" value="PROTEIN SON OF SEVENLESS"/>
    <property type="match status" value="1"/>
</dbReference>
<keyword evidence="9" id="KW-1185">Reference proteome</keyword>
<dbReference type="PROSITE" id="PS50003">
    <property type="entry name" value="PH_DOMAIN"/>
    <property type="match status" value="1"/>
</dbReference>
<dbReference type="GO" id="GO:0046982">
    <property type="term" value="F:protein heterodimerization activity"/>
    <property type="evidence" value="ECO:0007669"/>
    <property type="project" value="InterPro"/>
</dbReference>
<feature type="domain" description="PH" evidence="4">
    <location>
        <begin position="440"/>
        <end position="548"/>
    </location>
</feature>
<evidence type="ECO:0000259" key="5">
    <source>
        <dbReference type="PROSITE" id="PS50009"/>
    </source>
</evidence>
<gene>
    <name evidence="8" type="ORF">QE152_g38488</name>
</gene>
<dbReference type="PROSITE" id="PS00720">
    <property type="entry name" value="RASGEF"/>
    <property type="match status" value="1"/>
</dbReference>
<dbReference type="GO" id="GO:0003677">
    <property type="term" value="F:DNA binding"/>
    <property type="evidence" value="ECO:0007669"/>
    <property type="project" value="InterPro"/>
</dbReference>
<feature type="region of interest" description="Disordered" evidence="3">
    <location>
        <begin position="1107"/>
        <end position="1147"/>
    </location>
</feature>
<dbReference type="Pfam" id="PF00617">
    <property type="entry name" value="RasGEF"/>
    <property type="match status" value="1"/>
</dbReference>
<dbReference type="InterPro" id="IPR001849">
    <property type="entry name" value="PH_domain"/>
</dbReference>
<dbReference type="InterPro" id="IPR023578">
    <property type="entry name" value="Ras_GEF_dom_sf"/>
</dbReference>
<dbReference type="PANTHER" id="PTHR23113">
    <property type="entry name" value="GUANINE NUCLEOTIDE EXCHANGE FACTOR"/>
    <property type="match status" value="1"/>
</dbReference>